<dbReference type="AlphaFoldDB" id="A0A5E8H8R7"/>
<proteinExistence type="predicted"/>
<gene>
    <name evidence="1" type="ORF">LEP1GSC202_2618</name>
</gene>
<protein>
    <submittedName>
        <fullName evidence="1">Uncharacterized protein</fullName>
    </submittedName>
</protein>
<dbReference type="EMBL" id="AOGX02000044">
    <property type="protein sequence ID" value="EOQ87163.1"/>
    <property type="molecule type" value="Genomic_DNA"/>
</dbReference>
<reference evidence="1 2" key="1">
    <citation type="submission" date="2013-04" db="EMBL/GenBank/DDBJ databases">
        <authorList>
            <person name="Harkins D.M."/>
            <person name="Durkin A.S."/>
            <person name="Brinkac L.M."/>
            <person name="Haft D.H."/>
            <person name="Selengut J.D."/>
            <person name="Sanka R."/>
            <person name="DePew J."/>
            <person name="Purushe J."/>
            <person name="Hartskeerl R.A."/>
            <person name="Ahmed A."/>
            <person name="van der Linden H."/>
            <person name="Goris M.G.A."/>
            <person name="Vinetz J.M."/>
            <person name="Sutton G.G."/>
            <person name="Nierman W.C."/>
            <person name="Fouts D.E."/>
        </authorList>
    </citation>
    <scope>NUCLEOTIDE SEQUENCE [LARGE SCALE GENOMIC DNA]</scope>
    <source>
        <strain evidence="1 2">Sao Paulo</strain>
    </source>
</reference>
<dbReference type="STRING" id="1249483.LEP1GSC202_2618"/>
<organism evidence="1 2">
    <name type="scientific">Leptospira yanagawae serovar Saopaulo str. Sao Paulo = ATCC 700523</name>
    <dbReference type="NCBI Taxonomy" id="1249483"/>
    <lineage>
        <taxon>Bacteria</taxon>
        <taxon>Pseudomonadati</taxon>
        <taxon>Spirochaetota</taxon>
        <taxon>Spirochaetia</taxon>
        <taxon>Leptospirales</taxon>
        <taxon>Leptospiraceae</taxon>
        <taxon>Leptospira</taxon>
    </lineage>
</organism>
<accession>A0A5E8H8R7</accession>
<name>A0A5E8H8R7_9LEPT</name>
<evidence type="ECO:0000313" key="2">
    <source>
        <dbReference type="Proteomes" id="UP000013996"/>
    </source>
</evidence>
<dbReference type="Proteomes" id="UP000013996">
    <property type="component" value="Unassembled WGS sequence"/>
</dbReference>
<evidence type="ECO:0000313" key="1">
    <source>
        <dbReference type="EMBL" id="EOQ87163.1"/>
    </source>
</evidence>
<sequence>MLIAKLTLIMMAKKMENFLDRVIGTNRYLLGKMDFRIALFCSPNKFR</sequence>
<comment type="caution">
    <text evidence="1">The sequence shown here is derived from an EMBL/GenBank/DDBJ whole genome shotgun (WGS) entry which is preliminary data.</text>
</comment>